<evidence type="ECO:0000313" key="3">
    <source>
        <dbReference type="Proteomes" id="UP000698800"/>
    </source>
</evidence>
<sequence length="447" mass="49483">MPTGKKRSLSLDDRSPSSKRVQTRSHQDLLPPTPDDLRSITESTSPSHSSYTEAKGRVPAGPANPGVVRNRDRGVLSRIPSDSDVLDTFTKLRKDGNLSDEEALLKFIATYDVPLSTLSQISAARLPASFSNIKYNEIAAYVWLDPSAGGTDIRPLETFRSRIPKDLFWSICTDVDNAILQYGRMDSHDNEEARSRFIASLFSKIVCLFGSTVVNKPEGLLDSEYTKRGRIEHHFYALNSVSIIFFEVKKVVVVGKGKLDVIAQVLAECAACDYANSKVQHWVPILAILCDGEKFDFLVYDSGSKSVYSSDTVTGLVDRAGRPNLLVLSLKETTEYIFDFFLMGFTNGLRSFGNKSNLAAARSKSKKRASTDKWMDALTKAEHAHLLLRQAAVLAGEEKLGEAEEIAARGIYELMESVSLVPRKTEGRILESCWDGKECVERALKGL</sequence>
<organism evidence="2 3">
    <name type="scientific">Glutinoglossum americanum</name>
    <dbReference type="NCBI Taxonomy" id="1670608"/>
    <lineage>
        <taxon>Eukaryota</taxon>
        <taxon>Fungi</taxon>
        <taxon>Dikarya</taxon>
        <taxon>Ascomycota</taxon>
        <taxon>Pezizomycotina</taxon>
        <taxon>Geoglossomycetes</taxon>
        <taxon>Geoglossales</taxon>
        <taxon>Geoglossaceae</taxon>
        <taxon>Glutinoglossum</taxon>
    </lineage>
</organism>
<dbReference type="OrthoDB" id="5418029at2759"/>
<feature type="region of interest" description="Disordered" evidence="1">
    <location>
        <begin position="1"/>
        <end position="75"/>
    </location>
</feature>
<dbReference type="AlphaFoldDB" id="A0A9P8I8V4"/>
<comment type="caution">
    <text evidence="2">The sequence shown here is derived from an EMBL/GenBank/DDBJ whole genome shotgun (WGS) entry which is preliminary data.</text>
</comment>
<name>A0A9P8I8V4_9PEZI</name>
<dbReference type="Proteomes" id="UP000698800">
    <property type="component" value="Unassembled WGS sequence"/>
</dbReference>
<keyword evidence="3" id="KW-1185">Reference proteome</keyword>
<reference evidence="2" key="1">
    <citation type="submission" date="2021-03" db="EMBL/GenBank/DDBJ databases">
        <title>Comparative genomics and phylogenomic investigation of the class Geoglossomycetes provide insights into ecological specialization and systematics.</title>
        <authorList>
            <person name="Melie T."/>
            <person name="Pirro S."/>
            <person name="Miller A.N."/>
            <person name="Quandt A."/>
        </authorList>
    </citation>
    <scope>NUCLEOTIDE SEQUENCE</scope>
    <source>
        <strain evidence="2">GBOQ0MN5Z8</strain>
    </source>
</reference>
<gene>
    <name evidence="2" type="ORF">FGG08_003834</name>
</gene>
<accession>A0A9P8I8V4</accession>
<evidence type="ECO:0000313" key="2">
    <source>
        <dbReference type="EMBL" id="KAH0541742.1"/>
    </source>
</evidence>
<feature type="compositionally biased region" description="Low complexity" evidence="1">
    <location>
        <begin position="40"/>
        <end position="52"/>
    </location>
</feature>
<dbReference type="EMBL" id="JAGHQL010000070">
    <property type="protein sequence ID" value="KAH0541742.1"/>
    <property type="molecule type" value="Genomic_DNA"/>
</dbReference>
<proteinExistence type="predicted"/>
<protein>
    <submittedName>
        <fullName evidence="2">Uncharacterized protein</fullName>
    </submittedName>
</protein>
<evidence type="ECO:0000256" key="1">
    <source>
        <dbReference type="SAM" id="MobiDB-lite"/>
    </source>
</evidence>